<dbReference type="Proteomes" id="UP000235786">
    <property type="component" value="Unassembled WGS sequence"/>
</dbReference>
<dbReference type="EMBL" id="KZ613947">
    <property type="protein sequence ID" value="PMD38879.1"/>
    <property type="molecule type" value="Genomic_DNA"/>
</dbReference>
<sequence length="88" mass="9735">MWGRYGRQAYQAPMSEHYPQTSLLHPVTCLGSGRLHAMLLYELSSSMDAEDQTSLVGFPENEGFVAGRLAADHRLSPSHVLFVEASRA</sequence>
<evidence type="ECO:0000313" key="1">
    <source>
        <dbReference type="EMBL" id="PMD38879.1"/>
    </source>
</evidence>
<dbReference type="AlphaFoldDB" id="A0A2J6RK48"/>
<protein>
    <submittedName>
        <fullName evidence="1">Uncharacterized protein</fullName>
    </submittedName>
</protein>
<reference evidence="1 2" key="1">
    <citation type="submission" date="2016-04" db="EMBL/GenBank/DDBJ databases">
        <title>A degradative enzymes factory behind the ericoid mycorrhizal symbiosis.</title>
        <authorList>
            <consortium name="DOE Joint Genome Institute"/>
            <person name="Martino E."/>
            <person name="Morin E."/>
            <person name="Grelet G."/>
            <person name="Kuo A."/>
            <person name="Kohler A."/>
            <person name="Daghino S."/>
            <person name="Barry K."/>
            <person name="Choi C."/>
            <person name="Cichocki N."/>
            <person name="Clum A."/>
            <person name="Copeland A."/>
            <person name="Hainaut M."/>
            <person name="Haridas S."/>
            <person name="Labutti K."/>
            <person name="Lindquist E."/>
            <person name="Lipzen A."/>
            <person name="Khouja H.-R."/>
            <person name="Murat C."/>
            <person name="Ohm R."/>
            <person name="Olson A."/>
            <person name="Spatafora J."/>
            <person name="Veneault-Fourrey C."/>
            <person name="Henrissat B."/>
            <person name="Grigoriev I."/>
            <person name="Martin F."/>
            <person name="Perotto S."/>
        </authorList>
    </citation>
    <scope>NUCLEOTIDE SEQUENCE [LARGE SCALE GENOMIC DNA]</scope>
    <source>
        <strain evidence="1 2">F</strain>
    </source>
</reference>
<gene>
    <name evidence="1" type="ORF">L207DRAFT_46067</name>
</gene>
<accession>A0A2J6RK48</accession>
<evidence type="ECO:0000313" key="2">
    <source>
        <dbReference type="Proteomes" id="UP000235786"/>
    </source>
</evidence>
<proteinExistence type="predicted"/>
<organism evidence="1 2">
    <name type="scientific">Hyaloscypha variabilis (strain UAMH 11265 / GT02V1 / F)</name>
    <name type="common">Meliniomyces variabilis</name>
    <dbReference type="NCBI Taxonomy" id="1149755"/>
    <lineage>
        <taxon>Eukaryota</taxon>
        <taxon>Fungi</taxon>
        <taxon>Dikarya</taxon>
        <taxon>Ascomycota</taxon>
        <taxon>Pezizomycotina</taxon>
        <taxon>Leotiomycetes</taxon>
        <taxon>Helotiales</taxon>
        <taxon>Hyaloscyphaceae</taxon>
        <taxon>Hyaloscypha</taxon>
        <taxon>Hyaloscypha variabilis</taxon>
    </lineage>
</organism>
<keyword evidence="2" id="KW-1185">Reference proteome</keyword>
<name>A0A2J6RK48_HYAVF</name>